<dbReference type="Proteomes" id="UP001549691">
    <property type="component" value="Unassembled WGS sequence"/>
</dbReference>
<accession>A0ABV2TI64</accession>
<dbReference type="InterPro" id="IPR054191">
    <property type="entry name" value="DUF6896"/>
</dbReference>
<comment type="caution">
    <text evidence="2">The sequence shown here is derived from an EMBL/GenBank/DDBJ whole genome shotgun (WGS) entry which is preliminary data.</text>
</comment>
<dbReference type="RefSeq" id="WP_354599709.1">
    <property type="nucleotide sequence ID" value="NZ_JBEWZI010000003.1"/>
</dbReference>
<organism evidence="2 3">
    <name type="scientific">Uliginosibacterium flavum</name>
    <dbReference type="NCBI Taxonomy" id="1396831"/>
    <lineage>
        <taxon>Bacteria</taxon>
        <taxon>Pseudomonadati</taxon>
        <taxon>Pseudomonadota</taxon>
        <taxon>Betaproteobacteria</taxon>
        <taxon>Rhodocyclales</taxon>
        <taxon>Zoogloeaceae</taxon>
        <taxon>Uliginosibacterium</taxon>
    </lineage>
</organism>
<evidence type="ECO:0000313" key="2">
    <source>
        <dbReference type="EMBL" id="MET7013245.1"/>
    </source>
</evidence>
<evidence type="ECO:0000313" key="3">
    <source>
        <dbReference type="Proteomes" id="UP001549691"/>
    </source>
</evidence>
<reference evidence="2 3" key="1">
    <citation type="submission" date="2024-07" db="EMBL/GenBank/DDBJ databases">
        <title>Uliginosibacterium flavum JJ3220;KACC:17644.</title>
        <authorList>
            <person name="Kim M.K."/>
        </authorList>
    </citation>
    <scope>NUCLEOTIDE SEQUENCE [LARGE SCALE GENOMIC DNA]</scope>
    <source>
        <strain evidence="2 3">KACC:17644</strain>
    </source>
</reference>
<sequence length="135" mass="14867">MDSRLSSLISEYLGAVAAAAILIEQSGFILPTRNMEWACNGMPHTGLLHGEISYRKHGYGCAVYLKTGVVDFDFGPLGEISGFDAWRLIEFSKDRLASFGFKNPKEIEESVKATISAGEITHFGKNLYCLNEKLS</sequence>
<dbReference type="EMBL" id="JBEWZI010000003">
    <property type="protein sequence ID" value="MET7013245.1"/>
    <property type="molecule type" value="Genomic_DNA"/>
</dbReference>
<keyword evidence="3" id="KW-1185">Reference proteome</keyword>
<name>A0ABV2TI64_9RHOO</name>
<feature type="domain" description="DUF6896" evidence="1">
    <location>
        <begin position="7"/>
        <end position="129"/>
    </location>
</feature>
<gene>
    <name evidence="2" type="ORF">ABXR19_03525</name>
</gene>
<dbReference type="Pfam" id="PF21837">
    <property type="entry name" value="DUF6896"/>
    <property type="match status" value="1"/>
</dbReference>
<protein>
    <recommendedName>
        <fullName evidence="1">DUF6896 domain-containing protein</fullName>
    </recommendedName>
</protein>
<evidence type="ECO:0000259" key="1">
    <source>
        <dbReference type="Pfam" id="PF21837"/>
    </source>
</evidence>
<proteinExistence type="predicted"/>